<dbReference type="PROSITE" id="PS50891">
    <property type="entry name" value="LOB"/>
    <property type="match status" value="1"/>
</dbReference>
<proteinExistence type="inferred from homology"/>
<dbReference type="PANTHER" id="PTHR31301:SF206">
    <property type="entry name" value="LOB DOMAIN-CONTAINING PROTEIN 1"/>
    <property type="match status" value="1"/>
</dbReference>
<dbReference type="Proteomes" id="UP000237347">
    <property type="component" value="Unassembled WGS sequence"/>
</dbReference>
<organism evidence="4 5">
    <name type="scientific">Quercus suber</name>
    <name type="common">Cork oak</name>
    <dbReference type="NCBI Taxonomy" id="58331"/>
    <lineage>
        <taxon>Eukaryota</taxon>
        <taxon>Viridiplantae</taxon>
        <taxon>Streptophyta</taxon>
        <taxon>Embryophyta</taxon>
        <taxon>Tracheophyta</taxon>
        <taxon>Spermatophyta</taxon>
        <taxon>Magnoliopsida</taxon>
        <taxon>eudicotyledons</taxon>
        <taxon>Gunneridae</taxon>
        <taxon>Pentapetalae</taxon>
        <taxon>rosids</taxon>
        <taxon>fabids</taxon>
        <taxon>Fagales</taxon>
        <taxon>Fagaceae</taxon>
        <taxon>Quercus</taxon>
    </lineage>
</organism>
<comment type="caution">
    <text evidence="4">The sequence shown here is derived from an EMBL/GenBank/DDBJ whole genome shotgun (WGS) entry which is preliminary data.</text>
</comment>
<evidence type="ECO:0000259" key="3">
    <source>
        <dbReference type="PROSITE" id="PS50891"/>
    </source>
</evidence>
<dbReference type="PANTHER" id="PTHR31301">
    <property type="entry name" value="LOB DOMAIN-CONTAINING PROTEIN 4-RELATED"/>
    <property type="match status" value="1"/>
</dbReference>
<dbReference type="InterPro" id="IPR004883">
    <property type="entry name" value="LOB"/>
</dbReference>
<comment type="similarity">
    <text evidence="1">Belongs to the LOB domain-containing protein family.</text>
</comment>
<dbReference type="Pfam" id="PF03195">
    <property type="entry name" value="LOB"/>
    <property type="match status" value="1"/>
</dbReference>
<dbReference type="EMBL" id="PKMF04000047">
    <property type="protein sequence ID" value="KAK7855228.1"/>
    <property type="molecule type" value="Genomic_DNA"/>
</dbReference>
<gene>
    <name evidence="4" type="primary">LBD11_0</name>
    <name evidence="4" type="ORF">CFP56_028716</name>
</gene>
<name>A0AAW0LUB5_QUESU</name>
<evidence type="ECO:0000256" key="2">
    <source>
        <dbReference type="SAM" id="MobiDB-lite"/>
    </source>
</evidence>
<sequence>MEASIDTNTSTTSSTPISHSPPSPSSPPPPVAFVKGPCAACNIFRRTCAEKCPLAPCFPCTEPAKVTTAHRSFGASNTINFFQTQECIEFNCPRNEKASTQLWEGGTRGAKVRGIRMPEETTRPHSFLDWAQPK</sequence>
<evidence type="ECO:0000313" key="4">
    <source>
        <dbReference type="EMBL" id="KAK7855228.1"/>
    </source>
</evidence>
<reference evidence="4 5" key="1">
    <citation type="journal article" date="2018" name="Sci. Data">
        <title>The draft genome sequence of cork oak.</title>
        <authorList>
            <person name="Ramos A.M."/>
            <person name="Usie A."/>
            <person name="Barbosa P."/>
            <person name="Barros P.M."/>
            <person name="Capote T."/>
            <person name="Chaves I."/>
            <person name="Simoes F."/>
            <person name="Abreu I."/>
            <person name="Carrasquinho I."/>
            <person name="Faro C."/>
            <person name="Guimaraes J.B."/>
            <person name="Mendonca D."/>
            <person name="Nobrega F."/>
            <person name="Rodrigues L."/>
            <person name="Saibo N.J.M."/>
            <person name="Varela M.C."/>
            <person name="Egas C."/>
            <person name="Matos J."/>
            <person name="Miguel C.M."/>
            <person name="Oliveira M.M."/>
            <person name="Ricardo C.P."/>
            <person name="Goncalves S."/>
        </authorList>
    </citation>
    <scope>NUCLEOTIDE SEQUENCE [LARGE SCALE GENOMIC DNA]</scope>
    <source>
        <strain evidence="5">cv. HL8</strain>
    </source>
</reference>
<accession>A0AAW0LUB5</accession>
<feature type="compositionally biased region" description="Pro residues" evidence="2">
    <location>
        <begin position="19"/>
        <end position="29"/>
    </location>
</feature>
<evidence type="ECO:0000256" key="1">
    <source>
        <dbReference type="ARBA" id="ARBA00005474"/>
    </source>
</evidence>
<feature type="region of interest" description="Disordered" evidence="2">
    <location>
        <begin position="1"/>
        <end position="29"/>
    </location>
</feature>
<evidence type="ECO:0000313" key="5">
    <source>
        <dbReference type="Proteomes" id="UP000237347"/>
    </source>
</evidence>
<feature type="compositionally biased region" description="Low complexity" evidence="2">
    <location>
        <begin position="9"/>
        <end position="18"/>
    </location>
</feature>
<feature type="domain" description="LOB" evidence="3">
    <location>
        <begin position="36"/>
        <end position="134"/>
    </location>
</feature>
<dbReference type="AlphaFoldDB" id="A0AAW0LUB5"/>
<keyword evidence="5" id="KW-1185">Reference proteome</keyword>
<protein>
    <submittedName>
        <fullName evidence="4">Lob domain-containing protein 11</fullName>
    </submittedName>
</protein>